<keyword evidence="5 7" id="KW-1133">Transmembrane helix</keyword>
<dbReference type="AlphaFoldDB" id="A0A8D8UTT8"/>
<reference evidence="8" key="1">
    <citation type="submission" date="2021-05" db="EMBL/GenBank/DDBJ databases">
        <authorList>
            <person name="Alioto T."/>
            <person name="Alioto T."/>
            <person name="Gomez Garrido J."/>
        </authorList>
    </citation>
    <scope>NUCLEOTIDE SEQUENCE</scope>
</reference>
<organism evidence="8">
    <name type="scientific">Cacopsylla melanoneura</name>
    <dbReference type="NCBI Taxonomy" id="428564"/>
    <lineage>
        <taxon>Eukaryota</taxon>
        <taxon>Metazoa</taxon>
        <taxon>Ecdysozoa</taxon>
        <taxon>Arthropoda</taxon>
        <taxon>Hexapoda</taxon>
        <taxon>Insecta</taxon>
        <taxon>Pterygota</taxon>
        <taxon>Neoptera</taxon>
        <taxon>Paraneoptera</taxon>
        <taxon>Hemiptera</taxon>
        <taxon>Sternorrhyncha</taxon>
        <taxon>Psylloidea</taxon>
        <taxon>Psyllidae</taxon>
        <taxon>Psyllinae</taxon>
        <taxon>Cacopsylla</taxon>
    </lineage>
</organism>
<dbReference type="GO" id="GO:0006820">
    <property type="term" value="P:monoatomic anion transport"/>
    <property type="evidence" value="ECO:0007669"/>
    <property type="project" value="TreeGrafter"/>
</dbReference>
<feature type="transmembrane region" description="Helical" evidence="7">
    <location>
        <begin position="149"/>
        <end position="174"/>
    </location>
</feature>
<keyword evidence="6 7" id="KW-0472">Membrane</keyword>
<dbReference type="GO" id="GO:0015293">
    <property type="term" value="F:symporter activity"/>
    <property type="evidence" value="ECO:0007669"/>
    <property type="project" value="UniProtKB-KW"/>
</dbReference>
<dbReference type="Gene3D" id="1.20.1250.20">
    <property type="entry name" value="MFS general substrate transporter like domains"/>
    <property type="match status" value="2"/>
</dbReference>
<dbReference type="PANTHER" id="PTHR11662">
    <property type="entry name" value="SOLUTE CARRIER FAMILY 17"/>
    <property type="match status" value="1"/>
</dbReference>
<evidence type="ECO:0000256" key="4">
    <source>
        <dbReference type="ARBA" id="ARBA00022847"/>
    </source>
</evidence>
<dbReference type="InterPro" id="IPR036259">
    <property type="entry name" value="MFS_trans_sf"/>
</dbReference>
<keyword evidence="4" id="KW-0769">Symport</keyword>
<dbReference type="Pfam" id="PF07690">
    <property type="entry name" value="MFS_1"/>
    <property type="match status" value="1"/>
</dbReference>
<feature type="transmembrane region" description="Helical" evidence="7">
    <location>
        <begin position="211"/>
        <end position="235"/>
    </location>
</feature>
<dbReference type="PANTHER" id="PTHR11662:SF77">
    <property type="entry name" value="MAJOR FACILITATOR SUPERFAMILY TRANSPORTER 17, ISOFORM F"/>
    <property type="match status" value="1"/>
</dbReference>
<evidence type="ECO:0000256" key="7">
    <source>
        <dbReference type="SAM" id="Phobius"/>
    </source>
</evidence>
<evidence type="ECO:0000256" key="3">
    <source>
        <dbReference type="ARBA" id="ARBA00022692"/>
    </source>
</evidence>
<name>A0A8D8UTT8_9HEMI</name>
<evidence type="ECO:0000256" key="6">
    <source>
        <dbReference type="ARBA" id="ARBA00023136"/>
    </source>
</evidence>
<keyword evidence="2" id="KW-0813">Transport</keyword>
<dbReference type="EMBL" id="HBUF01350301">
    <property type="protein sequence ID" value="CAG6713196.1"/>
    <property type="molecule type" value="Transcribed_RNA"/>
</dbReference>
<feature type="transmembrane region" description="Helical" evidence="7">
    <location>
        <begin position="46"/>
        <end position="65"/>
    </location>
</feature>
<evidence type="ECO:0000256" key="5">
    <source>
        <dbReference type="ARBA" id="ARBA00022989"/>
    </source>
</evidence>
<feature type="transmembrane region" description="Helical" evidence="7">
    <location>
        <begin position="186"/>
        <end position="205"/>
    </location>
</feature>
<comment type="subcellular location">
    <subcellularLocation>
        <location evidence="1">Membrane</location>
        <topology evidence="1">Multi-pass membrane protein</topology>
    </subcellularLocation>
</comment>
<dbReference type="SUPFAM" id="SSF103473">
    <property type="entry name" value="MFS general substrate transporter"/>
    <property type="match status" value="1"/>
</dbReference>
<protein>
    <submittedName>
        <fullName evidence="8">Sialin</fullName>
    </submittedName>
</protein>
<dbReference type="FunFam" id="1.20.1250.20:FF:000003">
    <property type="entry name" value="Solute carrier family 17 member 3"/>
    <property type="match status" value="1"/>
</dbReference>
<dbReference type="InterPro" id="IPR011701">
    <property type="entry name" value="MFS"/>
</dbReference>
<dbReference type="GO" id="GO:0016020">
    <property type="term" value="C:membrane"/>
    <property type="evidence" value="ECO:0007669"/>
    <property type="project" value="UniProtKB-SubCell"/>
</dbReference>
<keyword evidence="3 7" id="KW-0812">Transmembrane</keyword>
<evidence type="ECO:0000256" key="2">
    <source>
        <dbReference type="ARBA" id="ARBA00022448"/>
    </source>
</evidence>
<evidence type="ECO:0000256" key="1">
    <source>
        <dbReference type="ARBA" id="ARBA00004141"/>
    </source>
</evidence>
<sequence length="255" mass="28291">MYALVGHWIPSNERSRFMSSFQGFSFGIGLTYPLCGFLIAHYGWRSVFYTTGSLGAVWCVAWWLLAFDAPLKHPRITRKELDYIQENIEPTIVGSKGLKVPWMSILTSPAAWAIGITTFGRIWVHYIFIIPGPRYMKTVLGFSIQTNGLVTGAPFLCSYLSSVLFCYAADQLFVRNIMTLTNIRKMFTAISQVIPALLVVLIGYLGCNVVLVLITWFVAVTLITASYAGAMANVVDIGPNFAGKTSKQGKVLDTY</sequence>
<proteinExistence type="predicted"/>
<feature type="transmembrane region" description="Helical" evidence="7">
    <location>
        <begin position="105"/>
        <end position="129"/>
    </location>
</feature>
<dbReference type="InterPro" id="IPR050382">
    <property type="entry name" value="MFS_Na/Anion_cotransporter"/>
</dbReference>
<evidence type="ECO:0000313" key="8">
    <source>
        <dbReference type="EMBL" id="CAG6713196.1"/>
    </source>
</evidence>
<accession>A0A8D8UTT8</accession>
<feature type="transmembrane region" description="Helical" evidence="7">
    <location>
        <begin position="21"/>
        <end position="40"/>
    </location>
</feature>